<dbReference type="InterPro" id="IPR002016">
    <property type="entry name" value="Haem_peroxidase"/>
</dbReference>
<evidence type="ECO:0000256" key="5">
    <source>
        <dbReference type="ARBA" id="ARBA00022525"/>
    </source>
</evidence>
<feature type="binding site" evidence="18">
    <location>
        <position position="101"/>
    </location>
    <ligand>
        <name>Ca(2+)</name>
        <dbReference type="ChEBI" id="CHEBI:29108"/>
        <label>1</label>
    </ligand>
</feature>
<dbReference type="Proteomes" id="UP000077202">
    <property type="component" value="Unassembled WGS sequence"/>
</dbReference>
<evidence type="ECO:0000256" key="10">
    <source>
        <dbReference type="ARBA" id="ARBA00022837"/>
    </source>
</evidence>
<keyword evidence="9" id="KW-0732">Signal</keyword>
<feature type="transmembrane region" description="Helical" evidence="22">
    <location>
        <begin position="31"/>
        <end position="49"/>
    </location>
</feature>
<dbReference type="FunFam" id="1.10.520.10:FF:000008">
    <property type="entry name" value="Peroxidase"/>
    <property type="match status" value="1"/>
</dbReference>
<dbReference type="FunFam" id="1.10.420.10:FF:000001">
    <property type="entry name" value="Peroxidase"/>
    <property type="match status" value="1"/>
</dbReference>
<evidence type="ECO:0000256" key="2">
    <source>
        <dbReference type="ARBA" id="ARBA00002322"/>
    </source>
</evidence>
<keyword evidence="8 18" id="KW-0479">Metal-binding</keyword>
<keyword evidence="22" id="KW-0812">Transmembrane</keyword>
<dbReference type="GO" id="GO:0042744">
    <property type="term" value="P:hydrogen peroxide catabolic process"/>
    <property type="evidence" value="ECO:0007669"/>
    <property type="project" value="UniProtKB-KW"/>
</dbReference>
<dbReference type="EMBL" id="LVLJ01003948">
    <property type="protein sequence ID" value="OAE19063.1"/>
    <property type="molecule type" value="Genomic_DNA"/>
</dbReference>
<dbReference type="Pfam" id="PF00141">
    <property type="entry name" value="peroxidase"/>
    <property type="match status" value="1"/>
</dbReference>
<comment type="subcellular location">
    <subcellularLocation>
        <location evidence="21">Secreted</location>
    </subcellularLocation>
</comment>
<evidence type="ECO:0000256" key="17">
    <source>
        <dbReference type="PIRSR" id="PIRSR600823-2"/>
    </source>
</evidence>
<keyword evidence="14" id="KW-0325">Glycoprotein</keyword>
<feature type="disulfide bond" evidence="20">
    <location>
        <begin position="146"/>
        <end position="345"/>
    </location>
</feature>
<keyword evidence="15 21" id="KW-0376">Hydrogen peroxide</keyword>
<keyword evidence="6 21" id="KW-0575">Peroxidase</keyword>
<dbReference type="PROSITE" id="PS00436">
    <property type="entry name" value="PEROXIDASE_2"/>
    <property type="match status" value="1"/>
</dbReference>
<keyword evidence="22" id="KW-0472">Membrane</keyword>
<evidence type="ECO:0000256" key="19">
    <source>
        <dbReference type="PIRSR" id="PIRSR600823-4"/>
    </source>
</evidence>
<evidence type="ECO:0000259" key="23">
    <source>
        <dbReference type="PROSITE" id="PS50873"/>
    </source>
</evidence>
<evidence type="ECO:0000313" key="24">
    <source>
        <dbReference type="EMBL" id="OAE19063.1"/>
    </source>
</evidence>
<feature type="domain" description="Plant heme peroxidase family profile" evidence="23">
    <location>
        <begin position="50"/>
        <end position="349"/>
    </location>
</feature>
<keyword evidence="10 18" id="KW-0106">Calcium</keyword>
<comment type="cofactor">
    <cofactor evidence="18 21">
        <name>Ca(2+)</name>
        <dbReference type="ChEBI" id="CHEBI:29108"/>
    </cofactor>
    <text evidence="18 21">Binds 2 calcium ions per subunit.</text>
</comment>
<feature type="binding site" evidence="18">
    <location>
        <position position="272"/>
    </location>
    <ligand>
        <name>Ca(2+)</name>
        <dbReference type="ChEBI" id="CHEBI:29108"/>
        <label>2</label>
    </ligand>
</feature>
<dbReference type="EC" id="1.11.1.7" evidence="4 21"/>
<dbReference type="PANTHER" id="PTHR31388">
    <property type="entry name" value="PEROXIDASE 72-RELATED"/>
    <property type="match status" value="1"/>
</dbReference>
<feature type="disulfide bond" evidence="20">
    <location>
        <begin position="225"/>
        <end position="257"/>
    </location>
</feature>
<feature type="binding site" evidence="18">
    <location>
        <position position="219"/>
    </location>
    <ligand>
        <name>Ca(2+)</name>
        <dbReference type="ChEBI" id="CHEBI:29108"/>
        <label>2</label>
    </ligand>
</feature>
<keyword evidence="12 18" id="KW-0408">Iron</keyword>
<comment type="function">
    <text evidence="2">Removal of H(2)O(2), oxidation of toxic reductants, biosynthesis and degradation of lignin, suberization, auxin catabolism, response to environmental stresses such as wounding, pathogen attack and oxidative stress. These functions might be dependent on each isozyme/isoform in each plant tissue.</text>
</comment>
<feature type="binding site" evidence="18">
    <location>
        <position position="95"/>
    </location>
    <ligand>
        <name>Ca(2+)</name>
        <dbReference type="ChEBI" id="CHEBI:29108"/>
        <label>1</label>
    </ligand>
</feature>
<evidence type="ECO:0000256" key="6">
    <source>
        <dbReference type="ARBA" id="ARBA00022559"/>
    </source>
</evidence>
<feature type="binding site" evidence="18">
    <location>
        <position position="113"/>
    </location>
    <ligand>
        <name>Ca(2+)</name>
        <dbReference type="ChEBI" id="CHEBI:29108"/>
        <label>1</label>
    </ligand>
</feature>
<evidence type="ECO:0000256" key="3">
    <source>
        <dbReference type="ARBA" id="ARBA00006873"/>
    </source>
</evidence>
<gene>
    <name evidence="24" type="ORF">AXG93_3542s1000</name>
</gene>
<evidence type="ECO:0000256" key="4">
    <source>
        <dbReference type="ARBA" id="ARBA00012313"/>
    </source>
</evidence>
<organism evidence="24 25">
    <name type="scientific">Marchantia polymorpha subsp. ruderalis</name>
    <dbReference type="NCBI Taxonomy" id="1480154"/>
    <lineage>
        <taxon>Eukaryota</taxon>
        <taxon>Viridiplantae</taxon>
        <taxon>Streptophyta</taxon>
        <taxon>Embryophyta</taxon>
        <taxon>Marchantiophyta</taxon>
        <taxon>Marchantiopsida</taxon>
        <taxon>Marchantiidae</taxon>
        <taxon>Marchantiales</taxon>
        <taxon>Marchantiaceae</taxon>
        <taxon>Marchantia</taxon>
    </lineage>
</organism>
<sequence>MQQGIAPKGVQDSQRPGPSISIVSTMAQSGSFWAVFVVVAILGVAAANAQLSPTFYATKCPGAVAKSAEVVRTWILKDRSMAPALLRLHFHDCFVRGCDASVLLDSTIANSGEKDADGNKNSLRGFEIIDDVKAKIEALCPGVVSCADILALAARDAMQVFGGLNYTVPLGRRDGVSSFAWEANNNLPPPFADWTKLMSIFSTKGLSSKDLVVLSGAHTVGFTRCSTIQSRLYNFSTTIPTDPTLDPSFVPLLKSRCKFGSSGIVMMDLSKTTDTWDFNYYSNVLKGRSLFQSDDALKRTTEGLKLVQAENKAGGPFSADFAASMIKMGNIQVLTGTSGQIRKKCRVVNA</sequence>
<evidence type="ECO:0000256" key="9">
    <source>
        <dbReference type="ARBA" id="ARBA00022729"/>
    </source>
</evidence>
<feature type="disulfide bond" evidence="20">
    <location>
        <begin position="60"/>
        <end position="140"/>
    </location>
</feature>
<evidence type="ECO:0000256" key="12">
    <source>
        <dbReference type="ARBA" id="ARBA00023004"/>
    </source>
</evidence>
<feature type="site" description="Transition state stabilizer" evidence="19">
    <location>
        <position position="87"/>
    </location>
</feature>
<protein>
    <recommendedName>
        <fullName evidence="4 21">Peroxidase</fullName>
        <ecNumber evidence="4 21">1.11.1.7</ecNumber>
    </recommendedName>
</protein>
<dbReference type="GO" id="GO:0046872">
    <property type="term" value="F:metal ion binding"/>
    <property type="evidence" value="ECO:0007669"/>
    <property type="project" value="UniProtKB-UniRule"/>
</dbReference>
<dbReference type="SUPFAM" id="SSF48113">
    <property type="entry name" value="Heme-dependent peroxidases"/>
    <property type="match status" value="1"/>
</dbReference>
<reference evidence="24" key="1">
    <citation type="submission" date="2016-03" db="EMBL/GenBank/DDBJ databases">
        <title>Mechanisms controlling the formation of the plant cell surface in tip-growing cells are functionally conserved among land plants.</title>
        <authorList>
            <person name="Honkanen S."/>
            <person name="Jones V.A."/>
            <person name="Morieri G."/>
            <person name="Champion C."/>
            <person name="Hetherington A.J."/>
            <person name="Kelly S."/>
            <person name="Saint-Marcoux D."/>
            <person name="Proust H."/>
            <person name="Prescott H."/>
            <person name="Dolan L."/>
        </authorList>
    </citation>
    <scope>NUCLEOTIDE SEQUENCE [LARGE SCALE GENOMIC DNA]</scope>
    <source>
        <tissue evidence="24">Whole gametophyte</tissue>
    </source>
</reference>
<comment type="catalytic activity">
    <reaction evidence="1 21">
        <text>2 a phenolic donor + H2O2 = 2 a phenolic radical donor + 2 H2O</text>
        <dbReference type="Rhea" id="RHEA:56136"/>
        <dbReference type="ChEBI" id="CHEBI:15377"/>
        <dbReference type="ChEBI" id="CHEBI:16240"/>
        <dbReference type="ChEBI" id="CHEBI:139520"/>
        <dbReference type="ChEBI" id="CHEBI:139521"/>
        <dbReference type="EC" id="1.11.1.7"/>
    </reaction>
</comment>
<evidence type="ECO:0000256" key="7">
    <source>
        <dbReference type="ARBA" id="ARBA00022617"/>
    </source>
</evidence>
<feature type="binding site" evidence="18">
    <location>
        <position position="97"/>
    </location>
    <ligand>
        <name>Ca(2+)</name>
        <dbReference type="ChEBI" id="CHEBI:29108"/>
        <label>1</label>
    </ligand>
</feature>
<evidence type="ECO:0000256" key="22">
    <source>
        <dbReference type="SAM" id="Phobius"/>
    </source>
</evidence>
<evidence type="ECO:0000256" key="20">
    <source>
        <dbReference type="PIRSR" id="PIRSR600823-5"/>
    </source>
</evidence>
<comment type="caution">
    <text evidence="24">The sequence shown here is derived from an EMBL/GenBank/DDBJ whole genome shotgun (WGS) entry which is preliminary data.</text>
</comment>
<comment type="cofactor">
    <cofactor evidence="18 21">
        <name>heme b</name>
        <dbReference type="ChEBI" id="CHEBI:60344"/>
    </cofactor>
    <text evidence="18 21">Binds 1 heme b (iron(II)-protoporphyrin IX) group per subunit.</text>
</comment>
<evidence type="ECO:0000313" key="25">
    <source>
        <dbReference type="Proteomes" id="UP000077202"/>
    </source>
</evidence>
<dbReference type="PROSITE" id="PS50873">
    <property type="entry name" value="PEROXIDASE_4"/>
    <property type="match status" value="1"/>
</dbReference>
<dbReference type="InterPro" id="IPR019793">
    <property type="entry name" value="Peroxidases_heam-ligand_BS"/>
</dbReference>
<evidence type="ECO:0000256" key="11">
    <source>
        <dbReference type="ARBA" id="ARBA00023002"/>
    </source>
</evidence>
<dbReference type="GO" id="GO:0140825">
    <property type="term" value="F:lactoperoxidase activity"/>
    <property type="evidence" value="ECO:0007669"/>
    <property type="project" value="UniProtKB-EC"/>
</dbReference>
<feature type="binding site" evidence="18">
    <location>
        <position position="277"/>
    </location>
    <ligand>
        <name>Ca(2+)</name>
        <dbReference type="ChEBI" id="CHEBI:29108"/>
        <label>2</label>
    </ligand>
</feature>
<keyword evidence="13 20" id="KW-1015">Disulfide bond</keyword>
<dbReference type="InterPro" id="IPR010255">
    <property type="entry name" value="Haem_peroxidase_sf"/>
</dbReference>
<keyword evidence="25" id="KW-1185">Reference proteome</keyword>
<dbReference type="PRINTS" id="PR00458">
    <property type="entry name" value="PEROXIDASE"/>
</dbReference>
<keyword evidence="11 21" id="KW-0560">Oxidoreductase</keyword>
<dbReference type="GO" id="GO:0005576">
    <property type="term" value="C:extracellular region"/>
    <property type="evidence" value="ECO:0007669"/>
    <property type="project" value="UniProtKB-SubCell"/>
</dbReference>
<dbReference type="CDD" id="cd00693">
    <property type="entry name" value="secretory_peroxidase"/>
    <property type="match status" value="1"/>
</dbReference>
<keyword evidence="22" id="KW-1133">Transmembrane helix</keyword>
<feature type="binding site" evidence="18">
    <location>
        <position position="99"/>
    </location>
    <ligand>
        <name>Ca(2+)</name>
        <dbReference type="ChEBI" id="CHEBI:29108"/>
        <label>1</label>
    </ligand>
</feature>
<feature type="binding site" description="axial binding residue" evidence="18">
    <location>
        <position position="218"/>
    </location>
    <ligand>
        <name>heme b</name>
        <dbReference type="ChEBI" id="CHEBI:60344"/>
    </ligand>
    <ligandPart>
        <name>Fe</name>
        <dbReference type="ChEBI" id="CHEBI:18248"/>
    </ligandPart>
</feature>
<evidence type="ECO:0000256" key="21">
    <source>
        <dbReference type="RuleBase" id="RU362060"/>
    </source>
</evidence>
<keyword evidence="5 21" id="KW-0964">Secreted</keyword>
<evidence type="ECO:0000256" key="18">
    <source>
        <dbReference type="PIRSR" id="PIRSR600823-3"/>
    </source>
</evidence>
<proteinExistence type="inferred from homology"/>
<feature type="binding site" evidence="18">
    <location>
        <position position="268"/>
    </location>
    <ligand>
        <name>Ca(2+)</name>
        <dbReference type="ChEBI" id="CHEBI:29108"/>
        <label>2</label>
    </ligand>
</feature>
<dbReference type="GO" id="GO:0006979">
    <property type="term" value="P:response to oxidative stress"/>
    <property type="evidence" value="ECO:0007669"/>
    <property type="project" value="UniProtKB-UniRule"/>
</dbReference>
<feature type="binding site" evidence="18">
    <location>
        <position position="92"/>
    </location>
    <ligand>
        <name>Ca(2+)</name>
        <dbReference type="ChEBI" id="CHEBI:29108"/>
        <label>1</label>
    </ligand>
</feature>
<dbReference type="AlphaFoldDB" id="A0A176VF45"/>
<dbReference type="GO" id="GO:0020037">
    <property type="term" value="F:heme binding"/>
    <property type="evidence" value="ECO:0007669"/>
    <property type="project" value="UniProtKB-UniRule"/>
</dbReference>
<dbReference type="InterPro" id="IPR033905">
    <property type="entry name" value="Secretory_peroxidase"/>
</dbReference>
<comment type="similarity">
    <text evidence="21">Belongs to the peroxidase family. Classical plant (class III) peroxidase subfamily.</text>
</comment>
<comment type="similarity">
    <text evidence="3">Belongs to the peroxidase family. Ascorbate peroxidase subfamily.</text>
</comment>
<feature type="active site" description="Proton acceptor" evidence="16">
    <location>
        <position position="91"/>
    </location>
</feature>
<evidence type="ECO:0000256" key="14">
    <source>
        <dbReference type="ARBA" id="ARBA00023180"/>
    </source>
</evidence>
<dbReference type="Gene3D" id="1.10.520.10">
    <property type="match status" value="1"/>
</dbReference>
<evidence type="ECO:0000256" key="1">
    <source>
        <dbReference type="ARBA" id="ARBA00000189"/>
    </source>
</evidence>
<keyword evidence="7 21" id="KW-0349">Heme</keyword>
<feature type="binding site" evidence="17">
    <location>
        <position position="188"/>
    </location>
    <ligand>
        <name>substrate</name>
    </ligand>
</feature>
<evidence type="ECO:0000256" key="15">
    <source>
        <dbReference type="ARBA" id="ARBA00023324"/>
    </source>
</evidence>
<feature type="disulfide bond" evidence="20">
    <location>
        <begin position="93"/>
        <end position="98"/>
    </location>
</feature>
<dbReference type="InterPro" id="IPR019794">
    <property type="entry name" value="Peroxidases_AS"/>
</dbReference>
<dbReference type="PROSITE" id="PS00435">
    <property type="entry name" value="PEROXIDASE_1"/>
    <property type="match status" value="1"/>
</dbReference>
<dbReference type="Gene3D" id="1.10.420.10">
    <property type="entry name" value="Peroxidase, domain 2"/>
    <property type="match status" value="1"/>
</dbReference>
<evidence type="ECO:0000256" key="8">
    <source>
        <dbReference type="ARBA" id="ARBA00022723"/>
    </source>
</evidence>
<evidence type="ECO:0000256" key="13">
    <source>
        <dbReference type="ARBA" id="ARBA00023157"/>
    </source>
</evidence>
<evidence type="ECO:0000256" key="16">
    <source>
        <dbReference type="PIRSR" id="PIRSR600823-1"/>
    </source>
</evidence>
<dbReference type="InterPro" id="IPR000823">
    <property type="entry name" value="Peroxidase_pln"/>
</dbReference>
<name>A0A176VF45_MARPO</name>
<dbReference type="PANTHER" id="PTHR31388:SF264">
    <property type="entry name" value="PEROXIDASE 59"/>
    <property type="match status" value="1"/>
</dbReference>
<dbReference type="PRINTS" id="PR00461">
    <property type="entry name" value="PLPEROXIDASE"/>
</dbReference>
<accession>A0A176VF45</accession>